<accession>A0A838A562</accession>
<dbReference type="AlphaFoldDB" id="A0A838A562"/>
<dbReference type="InterPro" id="IPR036291">
    <property type="entry name" value="NAD(P)-bd_dom_sf"/>
</dbReference>
<organism evidence="2 3">
    <name type="scientific">Haloechinothrix aidingensis</name>
    <dbReference type="NCBI Taxonomy" id="2752311"/>
    <lineage>
        <taxon>Bacteria</taxon>
        <taxon>Bacillati</taxon>
        <taxon>Actinomycetota</taxon>
        <taxon>Actinomycetes</taxon>
        <taxon>Pseudonocardiales</taxon>
        <taxon>Pseudonocardiaceae</taxon>
        <taxon>Haloechinothrix</taxon>
    </lineage>
</organism>
<evidence type="ECO:0000313" key="3">
    <source>
        <dbReference type="Proteomes" id="UP000582974"/>
    </source>
</evidence>
<sequence length="221" mass="23174">MRVVIAGGHGLIGLRLARLLCERGDEVCGIVRNSAHRDDLSAVGASSEVCDLEEAGADEVAAILTGADAAVFAAGAGPGSGAARKETVDRDASVLLADAAERAGVRRLVQISAMALDRADDPAVGEVFAAYLRAKAAAEQDLRARDLDWTILRPGRLDDAQGTGRVWLAEQVDRGEVSRDDVADVLRALLDAPETARMTLELIGGETPVAEAVRAVARSRR</sequence>
<reference evidence="2 3" key="1">
    <citation type="submission" date="2020-07" db="EMBL/GenBank/DDBJ databases">
        <title>Genome of Haloechinothrix sp.</title>
        <authorList>
            <person name="Tang S.-K."/>
            <person name="Yang L."/>
            <person name="Zhu W.-Y."/>
        </authorList>
    </citation>
    <scope>NUCLEOTIDE SEQUENCE [LARGE SCALE GENOMIC DNA]</scope>
    <source>
        <strain evidence="2 3">YIM 98757</strain>
    </source>
</reference>
<dbReference type="PANTHER" id="PTHR15020:SF50">
    <property type="entry name" value="UPF0659 PROTEIN YMR090W"/>
    <property type="match status" value="1"/>
</dbReference>
<comment type="caution">
    <text evidence="2">The sequence shown here is derived from an EMBL/GenBank/DDBJ whole genome shotgun (WGS) entry which is preliminary data.</text>
</comment>
<dbReference type="PANTHER" id="PTHR15020">
    <property type="entry name" value="FLAVIN REDUCTASE-RELATED"/>
    <property type="match status" value="1"/>
</dbReference>
<dbReference type="InterPro" id="IPR016040">
    <property type="entry name" value="NAD(P)-bd_dom"/>
</dbReference>
<name>A0A838A562_9PSEU</name>
<dbReference type="Gene3D" id="3.40.50.720">
    <property type="entry name" value="NAD(P)-binding Rossmann-like Domain"/>
    <property type="match status" value="1"/>
</dbReference>
<dbReference type="Proteomes" id="UP000582974">
    <property type="component" value="Unassembled WGS sequence"/>
</dbReference>
<dbReference type="RefSeq" id="WP_180891007.1">
    <property type="nucleotide sequence ID" value="NZ_JACCKD010000001.1"/>
</dbReference>
<protein>
    <submittedName>
        <fullName evidence="2">NAD(P)H-binding protein</fullName>
    </submittedName>
</protein>
<evidence type="ECO:0000259" key="1">
    <source>
        <dbReference type="Pfam" id="PF13460"/>
    </source>
</evidence>
<keyword evidence="3" id="KW-1185">Reference proteome</keyword>
<evidence type="ECO:0000313" key="2">
    <source>
        <dbReference type="EMBL" id="MBA0124098.1"/>
    </source>
</evidence>
<dbReference type="Pfam" id="PF13460">
    <property type="entry name" value="NAD_binding_10"/>
    <property type="match status" value="1"/>
</dbReference>
<feature type="domain" description="NAD(P)-binding" evidence="1">
    <location>
        <begin position="7"/>
        <end position="193"/>
    </location>
</feature>
<dbReference type="EMBL" id="JACCKD010000001">
    <property type="protein sequence ID" value="MBA0124098.1"/>
    <property type="molecule type" value="Genomic_DNA"/>
</dbReference>
<gene>
    <name evidence="2" type="ORF">H0B56_00910</name>
</gene>
<dbReference type="SUPFAM" id="SSF51735">
    <property type="entry name" value="NAD(P)-binding Rossmann-fold domains"/>
    <property type="match status" value="1"/>
</dbReference>
<proteinExistence type="predicted"/>